<sequence length="210" mass="23257">MKTILVKKYMALAWLCSTISLSCFAQDALTLRSNTEGFHIGLSGGYKHWISSYFNQLDELEPTGIGGGLNLGFGLNQHIELFATLDYHTFAFQNDWDAYGMTIAGVGTRYNFGGTLQKVRPYAELAYNYQYLVVSPVQLNGQLFKYELSGGALSLGGGINFFVSPRFAINLKGGANLGKFNSFLLNESGIEDRPDVKTFQFGLGLNYFFN</sequence>
<dbReference type="AlphaFoldDB" id="A0A4Q5LXD7"/>
<keyword evidence="5" id="KW-1185">Reference proteome</keyword>
<dbReference type="EMBL" id="SEWF01000028">
    <property type="protein sequence ID" value="RYU94285.1"/>
    <property type="molecule type" value="Genomic_DNA"/>
</dbReference>
<organism evidence="4 5">
    <name type="scientific">Emticicia agri</name>
    <dbReference type="NCBI Taxonomy" id="2492393"/>
    <lineage>
        <taxon>Bacteria</taxon>
        <taxon>Pseudomonadati</taxon>
        <taxon>Bacteroidota</taxon>
        <taxon>Cytophagia</taxon>
        <taxon>Cytophagales</taxon>
        <taxon>Leadbetterellaceae</taxon>
        <taxon>Emticicia</taxon>
    </lineage>
</organism>
<feature type="chain" id="PRO_5020500988" description="Outer membrane protein beta-barrel domain-containing protein" evidence="2">
    <location>
        <begin position="26"/>
        <end position="210"/>
    </location>
</feature>
<feature type="domain" description="Outer membrane protein beta-barrel" evidence="3">
    <location>
        <begin position="19"/>
        <end position="207"/>
    </location>
</feature>
<evidence type="ECO:0000256" key="1">
    <source>
        <dbReference type="ARBA" id="ARBA00022729"/>
    </source>
</evidence>
<dbReference type="InterPro" id="IPR011250">
    <property type="entry name" value="OMP/PagP_B-barrel"/>
</dbReference>
<accession>A0A4Q5LXD7</accession>
<comment type="caution">
    <text evidence="4">The sequence shown here is derived from an EMBL/GenBank/DDBJ whole genome shotgun (WGS) entry which is preliminary data.</text>
</comment>
<evidence type="ECO:0000259" key="3">
    <source>
        <dbReference type="Pfam" id="PF13505"/>
    </source>
</evidence>
<feature type="signal peptide" evidence="2">
    <location>
        <begin position="1"/>
        <end position="25"/>
    </location>
</feature>
<dbReference type="Proteomes" id="UP000293162">
    <property type="component" value="Unassembled WGS sequence"/>
</dbReference>
<dbReference type="SUPFAM" id="SSF56925">
    <property type="entry name" value="OMPA-like"/>
    <property type="match status" value="1"/>
</dbReference>
<reference evidence="4 5" key="1">
    <citation type="submission" date="2019-02" db="EMBL/GenBank/DDBJ databases">
        <title>Bacterial novel species Emticicia sp. 17J42-9 isolated from soil.</title>
        <authorList>
            <person name="Jung H.-Y."/>
        </authorList>
    </citation>
    <scope>NUCLEOTIDE SEQUENCE [LARGE SCALE GENOMIC DNA]</scope>
    <source>
        <strain evidence="4 5">17J42-9</strain>
    </source>
</reference>
<dbReference type="Gene3D" id="2.40.160.20">
    <property type="match status" value="1"/>
</dbReference>
<dbReference type="InterPro" id="IPR027385">
    <property type="entry name" value="Beta-barrel_OMP"/>
</dbReference>
<evidence type="ECO:0000313" key="4">
    <source>
        <dbReference type="EMBL" id="RYU94285.1"/>
    </source>
</evidence>
<gene>
    <name evidence="4" type="ORF">EWM59_17865</name>
</gene>
<protein>
    <recommendedName>
        <fullName evidence="3">Outer membrane protein beta-barrel domain-containing protein</fullName>
    </recommendedName>
</protein>
<proteinExistence type="predicted"/>
<dbReference type="RefSeq" id="WP_130022621.1">
    <property type="nucleotide sequence ID" value="NZ_SEWF01000028.1"/>
</dbReference>
<name>A0A4Q5LXD7_9BACT</name>
<dbReference type="PROSITE" id="PS51257">
    <property type="entry name" value="PROKAR_LIPOPROTEIN"/>
    <property type="match status" value="1"/>
</dbReference>
<evidence type="ECO:0000256" key="2">
    <source>
        <dbReference type="SAM" id="SignalP"/>
    </source>
</evidence>
<dbReference type="Pfam" id="PF13505">
    <property type="entry name" value="OMP_b-brl"/>
    <property type="match status" value="1"/>
</dbReference>
<dbReference type="OrthoDB" id="947084at2"/>
<evidence type="ECO:0000313" key="5">
    <source>
        <dbReference type="Proteomes" id="UP000293162"/>
    </source>
</evidence>
<keyword evidence="1 2" id="KW-0732">Signal</keyword>